<organism evidence="2 3">
    <name type="scientific">Astrephomene gubernaculifera</name>
    <dbReference type="NCBI Taxonomy" id="47775"/>
    <lineage>
        <taxon>Eukaryota</taxon>
        <taxon>Viridiplantae</taxon>
        <taxon>Chlorophyta</taxon>
        <taxon>core chlorophytes</taxon>
        <taxon>Chlorophyceae</taxon>
        <taxon>CS clade</taxon>
        <taxon>Chlamydomonadales</taxon>
        <taxon>Astrephomenaceae</taxon>
        <taxon>Astrephomene</taxon>
    </lineage>
</organism>
<reference evidence="2 3" key="1">
    <citation type="journal article" date="2021" name="Sci. Rep.">
        <title>Genome sequencing of the multicellular alga Astrephomene provides insights into convergent evolution of germ-soma differentiation.</title>
        <authorList>
            <person name="Yamashita S."/>
            <person name="Yamamoto K."/>
            <person name="Matsuzaki R."/>
            <person name="Suzuki S."/>
            <person name="Yamaguchi H."/>
            <person name="Hirooka S."/>
            <person name="Minakuchi Y."/>
            <person name="Miyagishima S."/>
            <person name="Kawachi M."/>
            <person name="Toyoda A."/>
            <person name="Nozaki H."/>
        </authorList>
    </citation>
    <scope>NUCLEOTIDE SEQUENCE [LARGE SCALE GENOMIC DNA]</scope>
    <source>
        <strain evidence="2 3">NIES-4017</strain>
    </source>
</reference>
<feature type="chain" id="PRO_5042081868" evidence="1">
    <location>
        <begin position="22"/>
        <end position="193"/>
    </location>
</feature>
<evidence type="ECO:0000313" key="2">
    <source>
        <dbReference type="EMBL" id="GFR42584.1"/>
    </source>
</evidence>
<dbReference type="Proteomes" id="UP001054857">
    <property type="component" value="Unassembled WGS sequence"/>
</dbReference>
<name>A0AAD3DIQ0_9CHLO</name>
<proteinExistence type="predicted"/>
<feature type="signal peptide" evidence="1">
    <location>
        <begin position="1"/>
        <end position="21"/>
    </location>
</feature>
<accession>A0AAD3DIQ0</accession>
<dbReference type="AlphaFoldDB" id="A0AAD3DIQ0"/>
<keyword evidence="3" id="KW-1185">Reference proteome</keyword>
<gene>
    <name evidence="2" type="ORF">Agub_g3511</name>
</gene>
<dbReference type="EMBL" id="BMAR01000003">
    <property type="protein sequence ID" value="GFR42584.1"/>
    <property type="molecule type" value="Genomic_DNA"/>
</dbReference>
<protein>
    <submittedName>
        <fullName evidence="2">Uncharacterized protein</fullName>
    </submittedName>
</protein>
<comment type="caution">
    <text evidence="2">The sequence shown here is derived from an EMBL/GenBank/DDBJ whole genome shotgun (WGS) entry which is preliminary data.</text>
</comment>
<evidence type="ECO:0000256" key="1">
    <source>
        <dbReference type="SAM" id="SignalP"/>
    </source>
</evidence>
<keyword evidence="1" id="KW-0732">Signal</keyword>
<evidence type="ECO:0000313" key="3">
    <source>
        <dbReference type="Proteomes" id="UP001054857"/>
    </source>
</evidence>
<sequence>MLAVIFVAVALLAVAPESAFAARKVFLESNTFEGFELPPGVSLDDVELLADYTTFEVYRKEFEPYLGAYGGYGLYGYYSEFKRIEYIYGGNVYYDYELTRGPEVTGEYELDGPLPTKPSKGSLLGDASSRRRLLADIAAAGTYGPGSYGGGYYGGAPPPQGQFPGYYGDDSAEEAGWSDSLLGELAKEAELTH</sequence>